<dbReference type="RefSeq" id="WP_103682904.1">
    <property type="nucleotide sequence ID" value="NZ_PQGG01000007.1"/>
</dbReference>
<name>A0A2S4HJH3_9GAMM</name>
<gene>
    <name evidence="2" type="ORF">C0068_02435</name>
</gene>
<dbReference type="InterPro" id="IPR058063">
    <property type="entry name" value="FFLEE_fam"/>
</dbReference>
<dbReference type="NCBIfam" id="NF047641">
    <property type="entry name" value="FFLEE_fam"/>
    <property type="match status" value="1"/>
</dbReference>
<accession>A0A2S4HJH3</accession>
<proteinExistence type="predicted"/>
<feature type="domain" description="DUF8198" evidence="1">
    <location>
        <begin position="22"/>
        <end position="222"/>
    </location>
</feature>
<dbReference type="Proteomes" id="UP000237222">
    <property type="component" value="Unassembled WGS sequence"/>
</dbReference>
<sequence>MDDAASILSSINRYQALRLHEDADFASCVLALQQWRLEAMLTALGSECGGGPKGDLLEFYLSEVLLGVHLHELNKKTNIVKVIEKLFTGTDMLTVGLEFNALTFEISEKLVEQLHGVAETGGLDVKLYVEACHRAAVLDDMEYQLALFEKFSVYLDEAIRDPIVITGLKVSKIPARMFGFKRLHKLLSHGFKLAKKAGDPRLALADVITLERQAIANIRRGANVIYSPVETGSN</sequence>
<organism evidence="2 3">
    <name type="scientific">Zhongshania marina</name>
    <dbReference type="NCBI Taxonomy" id="2304603"/>
    <lineage>
        <taxon>Bacteria</taxon>
        <taxon>Pseudomonadati</taxon>
        <taxon>Pseudomonadota</taxon>
        <taxon>Gammaproteobacteria</taxon>
        <taxon>Cellvibrionales</taxon>
        <taxon>Spongiibacteraceae</taxon>
        <taxon>Zhongshania</taxon>
    </lineage>
</organism>
<dbReference type="AlphaFoldDB" id="A0A2S4HJH3"/>
<reference evidence="2" key="1">
    <citation type="submission" date="2018-01" db="EMBL/GenBank/DDBJ databases">
        <authorList>
            <person name="Yu X.-D."/>
        </authorList>
    </citation>
    <scope>NUCLEOTIDE SEQUENCE</scope>
    <source>
        <strain evidence="2">ZX-21</strain>
    </source>
</reference>
<comment type="caution">
    <text evidence="2">The sequence shown here is derived from an EMBL/GenBank/DDBJ whole genome shotgun (WGS) entry which is preliminary data.</text>
</comment>
<dbReference type="InterPro" id="IPR058511">
    <property type="entry name" value="DUF8198"/>
</dbReference>
<evidence type="ECO:0000313" key="3">
    <source>
        <dbReference type="Proteomes" id="UP000237222"/>
    </source>
</evidence>
<dbReference type="Pfam" id="PF26621">
    <property type="entry name" value="DUF8198"/>
    <property type="match status" value="1"/>
</dbReference>
<dbReference type="EMBL" id="PQGG01000007">
    <property type="protein sequence ID" value="POP54144.1"/>
    <property type="molecule type" value="Genomic_DNA"/>
</dbReference>
<protein>
    <recommendedName>
        <fullName evidence="1">DUF8198 domain-containing protein</fullName>
    </recommendedName>
</protein>
<evidence type="ECO:0000259" key="1">
    <source>
        <dbReference type="Pfam" id="PF26621"/>
    </source>
</evidence>
<evidence type="ECO:0000313" key="2">
    <source>
        <dbReference type="EMBL" id="POP54144.1"/>
    </source>
</evidence>